<reference evidence="1" key="1">
    <citation type="journal article" date="2021" name="PeerJ">
        <title>Extensive microbial diversity within the chicken gut microbiome revealed by metagenomics and culture.</title>
        <authorList>
            <person name="Gilroy R."/>
            <person name="Ravi A."/>
            <person name="Getino M."/>
            <person name="Pursley I."/>
            <person name="Horton D.L."/>
            <person name="Alikhan N.F."/>
            <person name="Baker D."/>
            <person name="Gharbi K."/>
            <person name="Hall N."/>
            <person name="Watson M."/>
            <person name="Adriaenssens E.M."/>
            <person name="Foster-Nyarko E."/>
            <person name="Jarju S."/>
            <person name="Secka A."/>
            <person name="Antonio M."/>
            <person name="Oren A."/>
            <person name="Chaudhuri R.R."/>
            <person name="La Ragione R."/>
            <person name="Hildebrand F."/>
            <person name="Pallen M.J."/>
        </authorList>
    </citation>
    <scope>NUCLEOTIDE SEQUENCE</scope>
    <source>
        <strain evidence="1">G3-2149</strain>
    </source>
</reference>
<dbReference type="Proteomes" id="UP000823865">
    <property type="component" value="Unassembled WGS sequence"/>
</dbReference>
<reference evidence="1" key="2">
    <citation type="submission" date="2021-04" db="EMBL/GenBank/DDBJ databases">
        <authorList>
            <person name="Gilroy R."/>
        </authorList>
    </citation>
    <scope>NUCLEOTIDE SEQUENCE</scope>
    <source>
        <strain evidence="1">G3-2149</strain>
    </source>
</reference>
<evidence type="ECO:0008006" key="3">
    <source>
        <dbReference type="Google" id="ProtNLM"/>
    </source>
</evidence>
<evidence type="ECO:0000313" key="1">
    <source>
        <dbReference type="EMBL" id="MBU3854117.1"/>
    </source>
</evidence>
<dbReference type="AlphaFoldDB" id="A0A9E2L8L6"/>
<protein>
    <recommendedName>
        <fullName evidence="3">Tetratricopeptide repeat protein</fullName>
    </recommendedName>
</protein>
<dbReference type="SUPFAM" id="SSF48452">
    <property type="entry name" value="TPR-like"/>
    <property type="match status" value="1"/>
</dbReference>
<dbReference type="EMBL" id="JAHLFU010000205">
    <property type="protein sequence ID" value="MBU3854117.1"/>
    <property type="molecule type" value="Genomic_DNA"/>
</dbReference>
<dbReference type="InterPro" id="IPR011990">
    <property type="entry name" value="TPR-like_helical_dom_sf"/>
</dbReference>
<proteinExistence type="predicted"/>
<sequence length="318" mass="36756">MEKITRKIIFCLLVLYGGFSFWGCQHSAQPVSPYSKAYKDSVLLTEVAWYLGVRQFDSAFWALEKCERIAPDYPHIPFVKGAMLYCDGQEEAAVPEIRRSLHIYDSLLQVRPLYQDALNRTLCILYLYGRDAYERSIDSLLQDPQYADTARLYKAVHFKQVTFPEIAESAVYTHYFDKDSILKDSADRLSALVHYEARQFTDNPRGKDEEVGVWKPRLQVFHGSEYSAFPQWPEGFVANLKKQLSTCQVADKDSYMCEFWLTDKGEIHYFRVLDSQRGAFEQALAKAFEALQPLIPAKKQDQNASCYCRVHLDMSALR</sequence>
<gene>
    <name evidence="1" type="ORF">H9789_09970</name>
</gene>
<organism evidence="1 2">
    <name type="scientific">Candidatus Paraprevotella stercoravium</name>
    <dbReference type="NCBI Taxonomy" id="2838725"/>
    <lineage>
        <taxon>Bacteria</taxon>
        <taxon>Pseudomonadati</taxon>
        <taxon>Bacteroidota</taxon>
        <taxon>Bacteroidia</taxon>
        <taxon>Bacteroidales</taxon>
        <taxon>Prevotellaceae</taxon>
        <taxon>Paraprevotella</taxon>
    </lineage>
</organism>
<comment type="caution">
    <text evidence="1">The sequence shown here is derived from an EMBL/GenBank/DDBJ whole genome shotgun (WGS) entry which is preliminary data.</text>
</comment>
<evidence type="ECO:0000313" key="2">
    <source>
        <dbReference type="Proteomes" id="UP000823865"/>
    </source>
</evidence>
<name>A0A9E2L8L6_9BACT</name>
<accession>A0A9E2L8L6</accession>